<feature type="domain" description="B30.2/SPRY" evidence="1">
    <location>
        <begin position="1"/>
        <end position="157"/>
    </location>
</feature>
<dbReference type="Gene3D" id="2.60.120.920">
    <property type="match status" value="1"/>
</dbReference>
<dbReference type="InterPro" id="IPR001870">
    <property type="entry name" value="B30.2/SPRY"/>
</dbReference>
<dbReference type="PROSITE" id="PS50188">
    <property type="entry name" value="B302_SPRY"/>
    <property type="match status" value="1"/>
</dbReference>
<dbReference type="SMART" id="SM00449">
    <property type="entry name" value="SPRY"/>
    <property type="match status" value="1"/>
</dbReference>
<dbReference type="GeneID" id="101845513"/>
<dbReference type="InterPro" id="IPR003877">
    <property type="entry name" value="SPRY_dom"/>
</dbReference>
<dbReference type="InterPro" id="IPR043136">
    <property type="entry name" value="B30.2/SPRY_sf"/>
</dbReference>
<dbReference type="Proteomes" id="UP000694888">
    <property type="component" value="Unplaced"/>
</dbReference>
<organism evidence="2 3">
    <name type="scientific">Aplysia californica</name>
    <name type="common">California sea hare</name>
    <dbReference type="NCBI Taxonomy" id="6500"/>
    <lineage>
        <taxon>Eukaryota</taxon>
        <taxon>Metazoa</taxon>
        <taxon>Spiralia</taxon>
        <taxon>Lophotrochozoa</taxon>
        <taxon>Mollusca</taxon>
        <taxon>Gastropoda</taxon>
        <taxon>Heterobranchia</taxon>
        <taxon>Euthyneura</taxon>
        <taxon>Tectipleura</taxon>
        <taxon>Aplysiida</taxon>
        <taxon>Aplysioidea</taxon>
        <taxon>Aplysiidae</taxon>
        <taxon>Aplysia</taxon>
    </lineage>
</organism>
<sequence>MTHSDVLLTNNSSTITCNNFEHRVAIGSVGFSKGVHYWEITLDRYDCHTDPSIGICRFDVDKSVILGKDDRAWSMYIDEKRSWFMHRDEHTNRTEGGIRTGGTIGVLLDLNQHTLSYFVNDIPHGPVAFNNLHGVFYPAVSINRDVQVTLRAGLVPPVDSSSEAEYC</sequence>
<gene>
    <name evidence="3" type="primary">LOC101845513</name>
</gene>
<dbReference type="InterPro" id="IPR013320">
    <property type="entry name" value="ConA-like_dom_sf"/>
</dbReference>
<dbReference type="PANTHER" id="PTHR24099">
    <property type="entry name" value="E3 UBIQUITIN-PROTEIN LIGASE TRIM36-RELATED"/>
    <property type="match status" value="1"/>
</dbReference>
<name>A0ABM1ADB5_APLCA</name>
<evidence type="ECO:0000259" key="1">
    <source>
        <dbReference type="PROSITE" id="PS50188"/>
    </source>
</evidence>
<protein>
    <submittedName>
        <fullName evidence="3">E3 ubiquitin-protein ligase TRIM9-like</fullName>
    </submittedName>
</protein>
<evidence type="ECO:0000313" key="3">
    <source>
        <dbReference type="RefSeq" id="XP_012945510.1"/>
    </source>
</evidence>
<dbReference type="CDD" id="cd12889">
    <property type="entry name" value="SPRY_PRY_TRIM67_9"/>
    <property type="match status" value="1"/>
</dbReference>
<dbReference type="InterPro" id="IPR050617">
    <property type="entry name" value="E3_ligase_FN3/SPRY"/>
</dbReference>
<dbReference type="RefSeq" id="XP_012945510.1">
    <property type="nucleotide sequence ID" value="XM_013090056.2"/>
</dbReference>
<reference evidence="3" key="1">
    <citation type="submission" date="2025-08" db="UniProtKB">
        <authorList>
            <consortium name="RefSeq"/>
        </authorList>
    </citation>
    <scope>IDENTIFICATION</scope>
</reference>
<keyword evidence="2" id="KW-1185">Reference proteome</keyword>
<proteinExistence type="predicted"/>
<evidence type="ECO:0000313" key="2">
    <source>
        <dbReference type="Proteomes" id="UP000694888"/>
    </source>
</evidence>
<dbReference type="PANTHER" id="PTHR24099:SF15">
    <property type="entry name" value="E3 UBIQUITIN-PROTEIN LIGASE TRIM9"/>
    <property type="match status" value="1"/>
</dbReference>
<dbReference type="Pfam" id="PF00622">
    <property type="entry name" value="SPRY"/>
    <property type="match status" value="1"/>
</dbReference>
<accession>A0ABM1ADB5</accession>
<dbReference type="SUPFAM" id="SSF49899">
    <property type="entry name" value="Concanavalin A-like lectins/glucanases"/>
    <property type="match status" value="1"/>
</dbReference>